<evidence type="ECO:0000313" key="2">
    <source>
        <dbReference type="EMBL" id="TWG00782.1"/>
    </source>
</evidence>
<evidence type="ECO:0000313" key="3">
    <source>
        <dbReference type="Proteomes" id="UP000317940"/>
    </source>
</evidence>
<dbReference type="Proteomes" id="UP000317940">
    <property type="component" value="Unassembled WGS sequence"/>
</dbReference>
<reference evidence="2 3" key="1">
    <citation type="submission" date="2019-06" db="EMBL/GenBank/DDBJ databases">
        <title>Sequencing the genomes of 1000 actinobacteria strains.</title>
        <authorList>
            <person name="Klenk H.-P."/>
        </authorList>
    </citation>
    <scope>NUCLEOTIDE SEQUENCE [LARGE SCALE GENOMIC DNA]</scope>
    <source>
        <strain evidence="2 3">DSM 44826</strain>
    </source>
</reference>
<dbReference type="Gene3D" id="3.40.50.1110">
    <property type="entry name" value="SGNH hydrolase"/>
    <property type="match status" value="1"/>
</dbReference>
<dbReference type="Pfam" id="PF13472">
    <property type="entry name" value="Lipase_GDSL_2"/>
    <property type="match status" value="1"/>
</dbReference>
<protein>
    <submittedName>
        <fullName evidence="2">Lysophospholipase L1-like esterase</fullName>
    </submittedName>
</protein>
<dbReference type="RefSeq" id="WP_145906828.1">
    <property type="nucleotide sequence ID" value="NZ_BAAAMZ010000003.1"/>
</dbReference>
<organism evidence="2 3">
    <name type="scientific">Kitasatospora viridis</name>
    <dbReference type="NCBI Taxonomy" id="281105"/>
    <lineage>
        <taxon>Bacteria</taxon>
        <taxon>Bacillati</taxon>
        <taxon>Actinomycetota</taxon>
        <taxon>Actinomycetes</taxon>
        <taxon>Kitasatosporales</taxon>
        <taxon>Streptomycetaceae</taxon>
        <taxon>Kitasatospora</taxon>
    </lineage>
</organism>
<name>A0A561UN51_9ACTN</name>
<dbReference type="SUPFAM" id="SSF52266">
    <property type="entry name" value="SGNH hydrolase"/>
    <property type="match status" value="1"/>
</dbReference>
<dbReference type="EMBL" id="VIWT01000001">
    <property type="protein sequence ID" value="TWG00782.1"/>
    <property type="molecule type" value="Genomic_DNA"/>
</dbReference>
<comment type="caution">
    <text evidence="2">The sequence shown here is derived from an EMBL/GenBank/DDBJ whole genome shotgun (WGS) entry which is preliminary data.</text>
</comment>
<accession>A0A561UN51</accession>
<feature type="domain" description="SGNH hydrolase-type esterase" evidence="1">
    <location>
        <begin position="9"/>
        <end position="183"/>
    </location>
</feature>
<dbReference type="AlphaFoldDB" id="A0A561UN51"/>
<dbReference type="InterPro" id="IPR013830">
    <property type="entry name" value="SGNH_hydro"/>
</dbReference>
<keyword evidence="3" id="KW-1185">Reference proteome</keyword>
<dbReference type="OrthoDB" id="5196031at2"/>
<sequence>MTRDLRITFLGDSFVQGLGDPEYRGWPGRALQQAGVTATAFNLGIRRNTSADVRRRWAAELTARLLPGADNRLVVSVGSNDAMLEDGAPRVGHAGTLTNLAAVLDGAHALGLTALVVGPPPVVCGGPEHLDRLLRLVPDQRGLCERRGVPFLDVTRALAEDPVWVAEATAGDGAHPGAGGYRRLAGLVLAAGFAGWLTNDLPRS</sequence>
<proteinExistence type="predicted"/>
<evidence type="ECO:0000259" key="1">
    <source>
        <dbReference type="Pfam" id="PF13472"/>
    </source>
</evidence>
<dbReference type="InterPro" id="IPR036514">
    <property type="entry name" value="SGNH_hydro_sf"/>
</dbReference>
<gene>
    <name evidence="2" type="ORF">FHX73_114662</name>
</gene>